<protein>
    <submittedName>
        <fullName evidence="6">ANTAR domain-containing protein</fullName>
    </submittedName>
</protein>
<reference evidence="6 7" key="1">
    <citation type="submission" date="2015-03" db="EMBL/GenBank/DDBJ databases">
        <authorList>
            <person name="Urmite Genomes"/>
        </authorList>
    </citation>
    <scope>NUCLEOTIDE SEQUENCE [LARGE SCALE GENOMIC DNA]</scope>
    <source>
        <strain evidence="6 7">CSUR P1491</strain>
    </source>
</reference>
<dbReference type="AlphaFoldDB" id="A0A0E3WBQ0"/>
<dbReference type="InterPro" id="IPR036388">
    <property type="entry name" value="WH-like_DNA-bd_sf"/>
</dbReference>
<dbReference type="Gene3D" id="1.10.10.10">
    <property type="entry name" value="Winged helix-like DNA-binding domain superfamily/Winged helix DNA-binding domain"/>
    <property type="match status" value="1"/>
</dbReference>
<dbReference type="Pfam" id="PF13185">
    <property type="entry name" value="GAF_2"/>
    <property type="match status" value="1"/>
</dbReference>
<dbReference type="Pfam" id="PF03861">
    <property type="entry name" value="ANTAR"/>
    <property type="match status" value="1"/>
</dbReference>
<gene>
    <name evidence="6" type="ORF">BN1232_01552</name>
</gene>
<evidence type="ECO:0000313" key="6">
    <source>
        <dbReference type="EMBL" id="CQD08623.1"/>
    </source>
</evidence>
<dbReference type="SUPFAM" id="SSF55781">
    <property type="entry name" value="GAF domain-like"/>
    <property type="match status" value="1"/>
</dbReference>
<keyword evidence="4" id="KW-0804">Transcription</keyword>
<accession>A0A0E3WBQ0</accession>
<keyword evidence="2" id="KW-0418">Kinase</keyword>
<dbReference type="EMBL" id="CTEE01000001">
    <property type="protein sequence ID" value="CQD08623.1"/>
    <property type="molecule type" value="Genomic_DNA"/>
</dbReference>
<dbReference type="PROSITE" id="PS50921">
    <property type="entry name" value="ANTAR"/>
    <property type="match status" value="1"/>
</dbReference>
<keyword evidence="3" id="KW-0805">Transcription regulation</keyword>
<evidence type="ECO:0000256" key="3">
    <source>
        <dbReference type="ARBA" id="ARBA00023015"/>
    </source>
</evidence>
<evidence type="ECO:0000256" key="1">
    <source>
        <dbReference type="ARBA" id="ARBA00022679"/>
    </source>
</evidence>
<dbReference type="InterPro" id="IPR012074">
    <property type="entry name" value="GAF_ANTAR"/>
</dbReference>
<dbReference type="InterPro" id="IPR003018">
    <property type="entry name" value="GAF"/>
</dbReference>
<proteinExistence type="predicted"/>
<dbReference type="InterPro" id="IPR029016">
    <property type="entry name" value="GAF-like_dom_sf"/>
</dbReference>
<evidence type="ECO:0000259" key="5">
    <source>
        <dbReference type="PROSITE" id="PS50921"/>
    </source>
</evidence>
<name>A0A0E3WBQ0_MYCLN</name>
<feature type="domain" description="ANTAR" evidence="5">
    <location>
        <begin position="163"/>
        <end position="224"/>
    </location>
</feature>
<dbReference type="Proteomes" id="UP000199251">
    <property type="component" value="Unassembled WGS sequence"/>
</dbReference>
<dbReference type="SMART" id="SM01012">
    <property type="entry name" value="ANTAR"/>
    <property type="match status" value="1"/>
</dbReference>
<organism evidence="6 7">
    <name type="scientific">Mycobacterium lentiflavum</name>
    <dbReference type="NCBI Taxonomy" id="141349"/>
    <lineage>
        <taxon>Bacteria</taxon>
        <taxon>Bacillati</taxon>
        <taxon>Actinomycetota</taxon>
        <taxon>Actinomycetes</taxon>
        <taxon>Mycobacteriales</taxon>
        <taxon>Mycobacteriaceae</taxon>
        <taxon>Mycobacterium</taxon>
        <taxon>Mycobacterium simiae complex</taxon>
    </lineage>
</organism>
<dbReference type="InterPro" id="IPR005561">
    <property type="entry name" value="ANTAR"/>
</dbReference>
<dbReference type="RefSeq" id="WP_090600829.1">
    <property type="nucleotide sequence ID" value="NZ_CTEE01000001.1"/>
</dbReference>
<dbReference type="SMART" id="SM00065">
    <property type="entry name" value="GAF"/>
    <property type="match status" value="1"/>
</dbReference>
<dbReference type="SUPFAM" id="SSF52172">
    <property type="entry name" value="CheY-like"/>
    <property type="match status" value="1"/>
</dbReference>
<evidence type="ECO:0000313" key="7">
    <source>
        <dbReference type="Proteomes" id="UP000199251"/>
    </source>
</evidence>
<dbReference type="STRING" id="141349.BN1232_01552"/>
<dbReference type="GO" id="GO:0003723">
    <property type="term" value="F:RNA binding"/>
    <property type="evidence" value="ECO:0007669"/>
    <property type="project" value="InterPro"/>
</dbReference>
<sequence length="237" mass="26377">MPDDNNTIVSQLAELVAGIARQSTDTDAGLQELVDSGAEHVTGCQYAGITLADAGQGVTNVIATHQYAADLDAAQERYREGPFLAATWEHHVMHVADLSADRRWPRFQQFALEHTPIRSVLSYELFVDGGTIAALNLYAEQPHTFTQESIELGGIFATHVALAWSMMRRTDQFRSALASRDIIGQAKGVVMERFNIDAVEAFELLTRLSQESNRKLIDLAEALIESEHPLKRRHRQH</sequence>
<dbReference type="OrthoDB" id="4629915at2"/>
<dbReference type="InterPro" id="IPR011006">
    <property type="entry name" value="CheY-like_superfamily"/>
</dbReference>
<dbReference type="Gene3D" id="3.30.450.40">
    <property type="match status" value="1"/>
</dbReference>
<evidence type="ECO:0000256" key="4">
    <source>
        <dbReference type="ARBA" id="ARBA00023163"/>
    </source>
</evidence>
<evidence type="ECO:0000256" key="2">
    <source>
        <dbReference type="ARBA" id="ARBA00022777"/>
    </source>
</evidence>
<dbReference type="PIRSF" id="PIRSF036625">
    <property type="entry name" value="GAF_ANTAR"/>
    <property type="match status" value="1"/>
</dbReference>
<dbReference type="GO" id="GO:0016301">
    <property type="term" value="F:kinase activity"/>
    <property type="evidence" value="ECO:0007669"/>
    <property type="project" value="UniProtKB-KW"/>
</dbReference>
<keyword evidence="1" id="KW-0808">Transferase</keyword>